<proteinExistence type="predicted"/>
<dbReference type="EMBL" id="LGRX02007265">
    <property type="protein sequence ID" value="KAK3275369.1"/>
    <property type="molecule type" value="Genomic_DNA"/>
</dbReference>
<feature type="domain" description="UspA" evidence="3">
    <location>
        <begin position="60"/>
        <end position="140"/>
    </location>
</feature>
<feature type="signal peptide" evidence="2">
    <location>
        <begin position="1"/>
        <end position="19"/>
    </location>
</feature>
<feature type="chain" id="PRO_5042138192" description="UspA domain-containing protein" evidence="2">
    <location>
        <begin position="20"/>
        <end position="200"/>
    </location>
</feature>
<dbReference type="InterPro" id="IPR006016">
    <property type="entry name" value="UspA"/>
</dbReference>
<evidence type="ECO:0000313" key="4">
    <source>
        <dbReference type="EMBL" id="KAK3275369.1"/>
    </source>
</evidence>
<evidence type="ECO:0000256" key="1">
    <source>
        <dbReference type="SAM" id="MobiDB-lite"/>
    </source>
</evidence>
<keyword evidence="5" id="KW-1185">Reference proteome</keyword>
<accession>A0AAE0GC10</accession>
<dbReference type="InterPro" id="IPR014729">
    <property type="entry name" value="Rossmann-like_a/b/a_fold"/>
</dbReference>
<dbReference type="Proteomes" id="UP001190700">
    <property type="component" value="Unassembled WGS sequence"/>
</dbReference>
<evidence type="ECO:0000256" key="2">
    <source>
        <dbReference type="SAM" id="SignalP"/>
    </source>
</evidence>
<reference evidence="4 5" key="1">
    <citation type="journal article" date="2015" name="Genome Biol. Evol.">
        <title>Comparative Genomics of a Bacterivorous Green Alga Reveals Evolutionary Causalities and Consequences of Phago-Mixotrophic Mode of Nutrition.</title>
        <authorList>
            <person name="Burns J.A."/>
            <person name="Paasch A."/>
            <person name="Narechania A."/>
            <person name="Kim E."/>
        </authorList>
    </citation>
    <scope>NUCLEOTIDE SEQUENCE [LARGE SCALE GENOMIC DNA]</scope>
    <source>
        <strain evidence="4 5">PLY_AMNH</strain>
    </source>
</reference>
<feature type="region of interest" description="Disordered" evidence="1">
    <location>
        <begin position="158"/>
        <end position="200"/>
    </location>
</feature>
<evidence type="ECO:0000259" key="3">
    <source>
        <dbReference type="Pfam" id="PF00582"/>
    </source>
</evidence>
<feature type="non-terminal residue" evidence="4">
    <location>
        <position position="1"/>
    </location>
</feature>
<evidence type="ECO:0000313" key="5">
    <source>
        <dbReference type="Proteomes" id="UP001190700"/>
    </source>
</evidence>
<protein>
    <recommendedName>
        <fullName evidence="3">UspA domain-containing protein</fullName>
    </recommendedName>
</protein>
<keyword evidence="2" id="KW-0732">Signal</keyword>
<feature type="compositionally biased region" description="Low complexity" evidence="1">
    <location>
        <begin position="167"/>
        <end position="185"/>
    </location>
</feature>
<dbReference type="Pfam" id="PF00582">
    <property type="entry name" value="Usp"/>
    <property type="match status" value="1"/>
</dbReference>
<comment type="caution">
    <text evidence="4">The sequence shown here is derived from an EMBL/GenBank/DDBJ whole genome shotgun (WGS) entry which is preliminary data.</text>
</comment>
<dbReference type="SUPFAM" id="SSF52402">
    <property type="entry name" value="Adenine nucleotide alpha hydrolases-like"/>
    <property type="match status" value="1"/>
</dbReference>
<name>A0AAE0GC10_9CHLO</name>
<sequence>VLIMLFIVAVSMVSYLALAQNFLCSALGFGCLTPSALDEVEDEDEYIEIDDGFDGLGLVAHPGLMQQAIDEAREDTEEKVRHAKVALDGYAAILNLQPSFMICGARDMGSIKRTLLGLVAMGSISDYLIHHAECPVLVIKYHASDAAAAGDTNAPIEAQRHEDIAEPAEGAAATSTAKNATTETTSDPLEDPAATSTKKD</sequence>
<organism evidence="4 5">
    <name type="scientific">Cymbomonas tetramitiformis</name>
    <dbReference type="NCBI Taxonomy" id="36881"/>
    <lineage>
        <taxon>Eukaryota</taxon>
        <taxon>Viridiplantae</taxon>
        <taxon>Chlorophyta</taxon>
        <taxon>Pyramimonadophyceae</taxon>
        <taxon>Pyramimonadales</taxon>
        <taxon>Pyramimonadaceae</taxon>
        <taxon>Cymbomonas</taxon>
    </lineage>
</organism>
<dbReference type="Gene3D" id="3.40.50.620">
    <property type="entry name" value="HUPs"/>
    <property type="match status" value="1"/>
</dbReference>
<dbReference type="AlphaFoldDB" id="A0AAE0GC10"/>
<gene>
    <name evidence="4" type="ORF">CYMTET_16496</name>
</gene>